<accession>A0A9D4N794</accession>
<dbReference type="AlphaFoldDB" id="A0A9D4N794"/>
<dbReference type="EMBL" id="JAIWYP010000001">
    <property type="protein sequence ID" value="KAH3888529.1"/>
    <property type="molecule type" value="Genomic_DNA"/>
</dbReference>
<gene>
    <name evidence="1" type="ORF">DPMN_012565</name>
</gene>
<evidence type="ECO:0000313" key="1">
    <source>
        <dbReference type="EMBL" id="KAH3888529.1"/>
    </source>
</evidence>
<evidence type="ECO:0000313" key="2">
    <source>
        <dbReference type="Proteomes" id="UP000828390"/>
    </source>
</evidence>
<name>A0A9D4N794_DREPO</name>
<sequence>MMLDTGIYVSLAQIFQKFQQKTYIQKKGPYRVGICLALCGPCTWYGRVQPYLNEIELQEHYYIQGPSGCQGEAIQLCSVIGKFFGS</sequence>
<reference evidence="1" key="2">
    <citation type="submission" date="2020-11" db="EMBL/GenBank/DDBJ databases">
        <authorList>
            <person name="McCartney M.A."/>
            <person name="Auch B."/>
            <person name="Kono T."/>
            <person name="Mallez S."/>
            <person name="Becker A."/>
            <person name="Gohl D.M."/>
            <person name="Silverstein K.A.T."/>
            <person name="Koren S."/>
            <person name="Bechman K.B."/>
            <person name="Herman A."/>
            <person name="Abrahante J.E."/>
            <person name="Garbe J."/>
        </authorList>
    </citation>
    <scope>NUCLEOTIDE SEQUENCE</scope>
    <source>
        <strain evidence="1">Duluth1</strain>
        <tissue evidence="1">Whole animal</tissue>
    </source>
</reference>
<keyword evidence="2" id="KW-1185">Reference proteome</keyword>
<dbReference type="Proteomes" id="UP000828390">
    <property type="component" value="Unassembled WGS sequence"/>
</dbReference>
<proteinExistence type="predicted"/>
<comment type="caution">
    <text evidence="1">The sequence shown here is derived from an EMBL/GenBank/DDBJ whole genome shotgun (WGS) entry which is preliminary data.</text>
</comment>
<protein>
    <submittedName>
        <fullName evidence="1">Uncharacterized protein</fullName>
    </submittedName>
</protein>
<organism evidence="1 2">
    <name type="scientific">Dreissena polymorpha</name>
    <name type="common">Zebra mussel</name>
    <name type="synonym">Mytilus polymorpha</name>
    <dbReference type="NCBI Taxonomy" id="45954"/>
    <lineage>
        <taxon>Eukaryota</taxon>
        <taxon>Metazoa</taxon>
        <taxon>Spiralia</taxon>
        <taxon>Lophotrochozoa</taxon>
        <taxon>Mollusca</taxon>
        <taxon>Bivalvia</taxon>
        <taxon>Autobranchia</taxon>
        <taxon>Heteroconchia</taxon>
        <taxon>Euheterodonta</taxon>
        <taxon>Imparidentia</taxon>
        <taxon>Neoheterodontei</taxon>
        <taxon>Myida</taxon>
        <taxon>Dreissenoidea</taxon>
        <taxon>Dreissenidae</taxon>
        <taxon>Dreissena</taxon>
    </lineage>
</organism>
<reference evidence="1" key="1">
    <citation type="journal article" date="2019" name="bioRxiv">
        <title>The Genome of the Zebra Mussel, Dreissena polymorpha: A Resource for Invasive Species Research.</title>
        <authorList>
            <person name="McCartney M.A."/>
            <person name="Auch B."/>
            <person name="Kono T."/>
            <person name="Mallez S."/>
            <person name="Zhang Y."/>
            <person name="Obille A."/>
            <person name="Becker A."/>
            <person name="Abrahante J.E."/>
            <person name="Garbe J."/>
            <person name="Badalamenti J.P."/>
            <person name="Herman A."/>
            <person name="Mangelson H."/>
            <person name="Liachko I."/>
            <person name="Sullivan S."/>
            <person name="Sone E.D."/>
            <person name="Koren S."/>
            <person name="Silverstein K.A.T."/>
            <person name="Beckman K.B."/>
            <person name="Gohl D.M."/>
        </authorList>
    </citation>
    <scope>NUCLEOTIDE SEQUENCE</scope>
    <source>
        <strain evidence="1">Duluth1</strain>
        <tissue evidence="1">Whole animal</tissue>
    </source>
</reference>